<dbReference type="PRINTS" id="PR00084">
    <property type="entry name" value="MTLDHDRGNASE"/>
</dbReference>
<dbReference type="Gene3D" id="3.40.50.720">
    <property type="entry name" value="NAD(P)-binding Rossmann-like Domain"/>
    <property type="match status" value="1"/>
</dbReference>
<dbReference type="SUPFAM" id="SSF48179">
    <property type="entry name" value="6-phosphogluconate dehydrogenase C-terminal domain-like"/>
    <property type="match status" value="1"/>
</dbReference>
<comment type="catalytic activity">
    <reaction evidence="6">
        <text>D-mannitol 1-phosphate + NAD(+) = beta-D-fructose 6-phosphate + NADH + H(+)</text>
        <dbReference type="Rhea" id="RHEA:19661"/>
        <dbReference type="ChEBI" id="CHEBI:15378"/>
        <dbReference type="ChEBI" id="CHEBI:57540"/>
        <dbReference type="ChEBI" id="CHEBI:57634"/>
        <dbReference type="ChEBI" id="CHEBI:57945"/>
        <dbReference type="ChEBI" id="CHEBI:61381"/>
        <dbReference type="EC" id="1.1.1.17"/>
    </reaction>
</comment>
<dbReference type="SUPFAM" id="SSF51735">
    <property type="entry name" value="NAD(P)-binding Rossmann-fold domains"/>
    <property type="match status" value="1"/>
</dbReference>
<dbReference type="InterPro" id="IPR023028">
    <property type="entry name" value="Mannitol_1_phos_5_DH"/>
</dbReference>
<reference evidence="9 10" key="1">
    <citation type="submission" date="2016-10" db="EMBL/GenBank/DDBJ databases">
        <authorList>
            <person name="Varghese N."/>
            <person name="Submissions S."/>
        </authorList>
    </citation>
    <scope>NUCLEOTIDE SEQUENCE [LARGE SCALE GENOMIC DNA]</scope>
    <source>
        <strain evidence="9 10">CGMCC 1.7012</strain>
    </source>
</reference>
<comment type="similarity">
    <text evidence="1 6">Belongs to the mannitol dehydrogenase family.</text>
</comment>
<evidence type="ECO:0000256" key="6">
    <source>
        <dbReference type="HAMAP-Rule" id="MF_00196"/>
    </source>
</evidence>
<feature type="domain" description="Mannitol dehydrogenase C-terminal" evidence="8">
    <location>
        <begin position="222"/>
        <end position="398"/>
    </location>
</feature>
<evidence type="ECO:0000256" key="5">
    <source>
        <dbReference type="ARBA" id="ARBA00023027"/>
    </source>
</evidence>
<dbReference type="InterPro" id="IPR013118">
    <property type="entry name" value="Mannitol_DH_C"/>
</dbReference>
<accession>A0AA94KS41</accession>
<dbReference type="InterPro" id="IPR013131">
    <property type="entry name" value="Mannitol_DH_N"/>
</dbReference>
<dbReference type="Pfam" id="PF01232">
    <property type="entry name" value="Mannitol_dh"/>
    <property type="match status" value="1"/>
</dbReference>
<dbReference type="PROSITE" id="PS00974">
    <property type="entry name" value="MANNITOL_DHGENASE"/>
    <property type="match status" value="1"/>
</dbReference>
<sequence length="400" mass="43135">MWFFTQALSGKTFMKVNSMKALHFGAGNIGRGFIGKLLADAGIELTFADVNQVVLDALNARHSYQVHVVGEKQQIDTVSGVNAVSSIGDEVIDLIAHVDLVTTAVGPVVLERIAPAIAKGLAKRKAQGVNTPLNIIACENMVRGTTQLKGHVIAALADADQAWVEEHVGFVDSAVDRIVPPAESATNDPLEVTVETFSEWIVDKTQFKGALPAIAGMELTDNLMAFVERKLFTLNTGHAITAYLGKQTGHQTIRDAILDDAIRAVVKGAMEESGAVLIKRYGFDPEKHAAYIQKILGRFENPWLKDDVERVGRQPLRKLSAGDRLIKPLLGTLEYNLPHANLVKGIAAAMHYRSEQDPQAQELAQLIAEKGPQAALAQISGLDANSPVVTEAIDAYNAKA</sequence>
<dbReference type="GO" id="GO:0005829">
    <property type="term" value="C:cytosol"/>
    <property type="evidence" value="ECO:0007669"/>
    <property type="project" value="TreeGrafter"/>
</dbReference>
<dbReference type="InterPro" id="IPR023027">
    <property type="entry name" value="Mannitol_DH_CS"/>
</dbReference>
<dbReference type="NCBIfam" id="NF002650">
    <property type="entry name" value="PRK02318.2-2"/>
    <property type="match status" value="1"/>
</dbReference>
<dbReference type="EC" id="1.1.1.17" evidence="2 6"/>
<dbReference type="PANTHER" id="PTHR30524">
    <property type="entry name" value="MANNITOL-1-PHOSPHATE 5-DEHYDROGENASE"/>
    <property type="match status" value="1"/>
</dbReference>
<dbReference type="NCBIfam" id="NF002647">
    <property type="entry name" value="PRK02318.1-3"/>
    <property type="match status" value="1"/>
</dbReference>
<dbReference type="EMBL" id="FOKO01000006">
    <property type="protein sequence ID" value="SFD18481.1"/>
    <property type="molecule type" value="Genomic_DNA"/>
</dbReference>
<proteinExistence type="inferred from homology"/>
<dbReference type="FunFam" id="1.10.1040.10:FF:000009">
    <property type="entry name" value="Mannitol-1-phosphate 5-dehydrogenase"/>
    <property type="match status" value="1"/>
</dbReference>
<dbReference type="InterPro" id="IPR036291">
    <property type="entry name" value="NAD(P)-bd_dom_sf"/>
</dbReference>
<dbReference type="Proteomes" id="UP000182314">
    <property type="component" value="Unassembled WGS sequence"/>
</dbReference>
<dbReference type="InterPro" id="IPR013328">
    <property type="entry name" value="6PGD_dom2"/>
</dbReference>
<feature type="domain" description="Mannitol dehydrogenase N-terminal" evidence="7">
    <location>
        <begin position="19"/>
        <end position="215"/>
    </location>
</feature>
<comment type="caution">
    <text evidence="9">The sequence shown here is derived from an EMBL/GenBank/DDBJ whole genome shotgun (WGS) entry which is preliminary data.</text>
</comment>
<dbReference type="NCBIfam" id="NF002648">
    <property type="entry name" value="PRK02318.1-4"/>
    <property type="match status" value="1"/>
</dbReference>
<organism evidence="9 10">
    <name type="scientific">Kosakonia oryzae</name>
    <dbReference type="NCBI Taxonomy" id="497725"/>
    <lineage>
        <taxon>Bacteria</taxon>
        <taxon>Pseudomonadati</taxon>
        <taxon>Pseudomonadota</taxon>
        <taxon>Gammaproteobacteria</taxon>
        <taxon>Enterobacterales</taxon>
        <taxon>Enterobacteriaceae</taxon>
        <taxon>Kosakonia</taxon>
    </lineage>
</organism>
<keyword evidence="5 6" id="KW-0520">NAD</keyword>
<evidence type="ECO:0000256" key="4">
    <source>
        <dbReference type="ARBA" id="ARBA00023002"/>
    </source>
</evidence>
<dbReference type="AlphaFoldDB" id="A0AA94KS41"/>
<keyword evidence="4 6" id="KW-0560">Oxidoreductase</keyword>
<evidence type="ECO:0000259" key="8">
    <source>
        <dbReference type="Pfam" id="PF08125"/>
    </source>
</evidence>
<evidence type="ECO:0000259" key="7">
    <source>
        <dbReference type="Pfam" id="PF01232"/>
    </source>
</evidence>
<dbReference type="PANTHER" id="PTHR30524:SF0">
    <property type="entry name" value="ALTRONATE OXIDOREDUCTASE-RELATED"/>
    <property type="match status" value="1"/>
</dbReference>
<dbReference type="GO" id="GO:0019592">
    <property type="term" value="P:mannitol catabolic process"/>
    <property type="evidence" value="ECO:0007669"/>
    <property type="project" value="TreeGrafter"/>
</dbReference>
<dbReference type="Gene3D" id="1.10.1040.10">
    <property type="entry name" value="N-(1-d-carboxylethyl)-l-norvaline Dehydrogenase, domain 2"/>
    <property type="match status" value="1"/>
</dbReference>
<dbReference type="FunFam" id="3.40.50.720:FF:000075">
    <property type="entry name" value="Mannitol-1-phosphate 5-dehydrogenase"/>
    <property type="match status" value="1"/>
</dbReference>
<dbReference type="HAMAP" id="MF_00196">
    <property type="entry name" value="Mannitol_dehydrog"/>
    <property type="match status" value="1"/>
</dbReference>
<gene>
    <name evidence="6" type="primary">mtlD</name>
    <name evidence="9" type="ORF">SAMN05216286_4602</name>
</gene>
<dbReference type="InterPro" id="IPR000669">
    <property type="entry name" value="Mannitol_DH"/>
</dbReference>
<evidence type="ECO:0000256" key="1">
    <source>
        <dbReference type="ARBA" id="ARBA00006541"/>
    </source>
</evidence>
<dbReference type="NCBIfam" id="NF002646">
    <property type="entry name" value="PRK02318.1-2"/>
    <property type="match status" value="1"/>
</dbReference>
<evidence type="ECO:0000313" key="10">
    <source>
        <dbReference type="Proteomes" id="UP000182314"/>
    </source>
</evidence>
<evidence type="ECO:0000313" key="9">
    <source>
        <dbReference type="EMBL" id="SFD18481.1"/>
    </source>
</evidence>
<dbReference type="Pfam" id="PF08125">
    <property type="entry name" value="Mannitol_dh_C"/>
    <property type="match status" value="1"/>
</dbReference>
<evidence type="ECO:0000256" key="2">
    <source>
        <dbReference type="ARBA" id="ARBA00012939"/>
    </source>
</evidence>
<name>A0AA94KS41_9ENTR</name>
<feature type="binding site" evidence="6">
    <location>
        <begin position="21"/>
        <end position="32"/>
    </location>
    <ligand>
        <name>NAD(+)</name>
        <dbReference type="ChEBI" id="CHEBI:57540"/>
    </ligand>
</feature>
<evidence type="ECO:0000256" key="3">
    <source>
        <dbReference type="ARBA" id="ARBA00016219"/>
    </source>
</evidence>
<dbReference type="InterPro" id="IPR008927">
    <property type="entry name" value="6-PGluconate_DH-like_C_sf"/>
</dbReference>
<protein>
    <recommendedName>
        <fullName evidence="3 6">Mannitol-1-phosphate 5-dehydrogenase</fullName>
        <ecNumber evidence="2 6">1.1.1.17</ecNumber>
    </recommendedName>
</protein>
<dbReference type="GO" id="GO:0008926">
    <property type="term" value="F:mannitol-1-phosphate 5-dehydrogenase activity"/>
    <property type="evidence" value="ECO:0007669"/>
    <property type="project" value="UniProtKB-UniRule"/>
</dbReference>
<dbReference type="NCBIfam" id="NF002652">
    <property type="entry name" value="PRK02318.2-5"/>
    <property type="match status" value="1"/>
</dbReference>